<dbReference type="InterPro" id="IPR004193">
    <property type="entry name" value="Glyco_hydro_13_N"/>
</dbReference>
<dbReference type="InterPro" id="IPR014756">
    <property type="entry name" value="Ig_E-set"/>
</dbReference>
<dbReference type="InterPro" id="IPR044505">
    <property type="entry name" value="GlgX_Isoamylase_N_E_set"/>
</dbReference>
<evidence type="ECO:0000313" key="8">
    <source>
        <dbReference type="Proteomes" id="UP000325315"/>
    </source>
</evidence>
<dbReference type="Pfam" id="PF21156">
    <property type="entry name" value="ISOA1-3_C"/>
    <property type="match status" value="1"/>
</dbReference>
<dbReference type="CDD" id="cd02856">
    <property type="entry name" value="E_set_GDE_Isoamylase_N"/>
    <property type="match status" value="1"/>
</dbReference>
<dbReference type="Gene3D" id="3.20.20.80">
    <property type="entry name" value="Glycosidases"/>
    <property type="match status" value="3"/>
</dbReference>
<dbReference type="GO" id="GO:0005975">
    <property type="term" value="P:carbohydrate metabolic process"/>
    <property type="evidence" value="ECO:0007669"/>
    <property type="project" value="InterPro"/>
</dbReference>
<sequence length="904" mass="101930">MLHSSFISKSNGTKFPSFASANATLSSFRASSHFQMGVWAYCKARSRVKHRTANVYGRQARERVLEEEAPEMAEATPSFKIFPGQAFPLGASEVDNGINFAIFSQHATAVTLCLSLPQRGELDMLAGGMIEFSLDPNLNKTGDIWHICIEDLPRSNVLYGYRIDGPKDWDKGHRFDSNNVLIDPYAKLVEGRRNFGDAKHKFSKFLGTYDFDSLPFDWGEDYKLPNIPERDLVVYEMNVRAFTADESSCLDQDIRGTYAGLIEKIPHLVELGINAVELLPVFEFDEFEFQRRPNPRDHMINTWGYSTLNFFAPMSRYGSGGGGAVSASREFKEMVKALHGAGIEVILDVVYNHTNEADDKHPYTTSFRGIDNKVYYMVDLNNKGQLLNFSGCGNPSFLLGFFRSFPEESNLISSLSSQDLAVCISLIFEMQTWCSSGNTFNCNHPVVMELILDSLRHWVVEYHIDGFRFDLASVLCRGTDGSPLGAPPLIRAIAKDATLSRCKIIAEPWDCGGLYLVGSFPNWDRWAEWNGKYRDDLRRFIKDSCRIKFTLMTLQDQCSLRHAKGTSPWGSGFGGGGDGWSEALARLSCILALGVSSWLHCTGRFSSFGDPGMKGAFATRVSGSADLYRKNKRKPYHSVNFLIAHDGFTLRDLVSYNFKHNEANGEGGNDGSNDNFSWNCGFEGETDNVDIIALRFRQMKNFHLALMVSQGVPMMLMGDEYGHTRYGNNNSYGHDTALNNFQWQQVKIYHFLNNFDLYSTCLMVLFMLKQLNARKSDHFRFFSEVIHYRQKHRVFSHENFLDRLIGALCVQSDVTWHEDNWDNPDSKFLAFTLHDKGGGEIYLAFNAHDFFVKVSIPPAPPKRRWFRVVDTNLASPDDFVGGGVPGIGSTYNVAPYSSILLEAK</sequence>
<dbReference type="SUPFAM" id="SSF81296">
    <property type="entry name" value="E set domains"/>
    <property type="match status" value="1"/>
</dbReference>
<name>A0A5B6UAT4_9ROSI</name>
<dbReference type="PANTHER" id="PTHR43002">
    <property type="entry name" value="GLYCOGEN DEBRANCHING ENZYME"/>
    <property type="match status" value="1"/>
</dbReference>
<evidence type="ECO:0000256" key="2">
    <source>
        <dbReference type="ARBA" id="ARBA00008061"/>
    </source>
</evidence>
<dbReference type="GO" id="GO:0009507">
    <property type="term" value="C:chloroplast"/>
    <property type="evidence" value="ECO:0007669"/>
    <property type="project" value="UniProtKB-SubCell"/>
</dbReference>
<organism evidence="7 8">
    <name type="scientific">Gossypium australe</name>
    <dbReference type="NCBI Taxonomy" id="47621"/>
    <lineage>
        <taxon>Eukaryota</taxon>
        <taxon>Viridiplantae</taxon>
        <taxon>Streptophyta</taxon>
        <taxon>Embryophyta</taxon>
        <taxon>Tracheophyta</taxon>
        <taxon>Spermatophyta</taxon>
        <taxon>Magnoliopsida</taxon>
        <taxon>eudicotyledons</taxon>
        <taxon>Gunneridae</taxon>
        <taxon>Pentapetalae</taxon>
        <taxon>rosids</taxon>
        <taxon>malvids</taxon>
        <taxon>Malvales</taxon>
        <taxon>Malvaceae</taxon>
        <taxon>Malvoideae</taxon>
        <taxon>Gossypium</taxon>
    </lineage>
</organism>
<comment type="subcellular location">
    <subcellularLocation>
        <location evidence="1">Plastid</location>
        <location evidence="1">Chloroplast</location>
    </subcellularLocation>
</comment>
<dbReference type="Pfam" id="PF00128">
    <property type="entry name" value="Alpha-amylase"/>
    <property type="match status" value="1"/>
</dbReference>
<comment type="caution">
    <text evidence="7">The sequence shown here is derived from an EMBL/GenBank/DDBJ whole genome shotgun (WGS) entry which is preliminary data.</text>
</comment>
<evidence type="ECO:0000259" key="6">
    <source>
        <dbReference type="SMART" id="SM00642"/>
    </source>
</evidence>
<comment type="similarity">
    <text evidence="2">Belongs to the glycosyl hydrolase 13 family.</text>
</comment>
<gene>
    <name evidence="7" type="ORF">EPI10_009880</name>
</gene>
<dbReference type="InterPro" id="IPR048650">
    <property type="entry name" value="ISOA1-3-like_C"/>
</dbReference>
<keyword evidence="5" id="KW-0809">Transit peptide</keyword>
<dbReference type="SMART" id="SM00642">
    <property type="entry name" value="Aamy"/>
    <property type="match status" value="1"/>
</dbReference>
<dbReference type="Gene3D" id="2.60.40.1180">
    <property type="entry name" value="Golgi alpha-mannosidase II"/>
    <property type="match status" value="1"/>
</dbReference>
<dbReference type="OrthoDB" id="204980at2759"/>
<evidence type="ECO:0000256" key="1">
    <source>
        <dbReference type="ARBA" id="ARBA00004229"/>
    </source>
</evidence>
<dbReference type="Pfam" id="PF02922">
    <property type="entry name" value="CBM_48"/>
    <property type="match status" value="1"/>
</dbReference>
<accession>A0A5B6UAT4</accession>
<keyword evidence="4" id="KW-0934">Plastid</keyword>
<dbReference type="EMBL" id="SMMG02000013">
    <property type="protein sequence ID" value="KAA3453896.1"/>
    <property type="molecule type" value="Genomic_DNA"/>
</dbReference>
<keyword evidence="8" id="KW-1185">Reference proteome</keyword>
<evidence type="ECO:0000313" key="7">
    <source>
        <dbReference type="EMBL" id="KAA3453896.1"/>
    </source>
</evidence>
<dbReference type="GO" id="GO:0019156">
    <property type="term" value="F:isoamylase activity"/>
    <property type="evidence" value="ECO:0007669"/>
    <property type="project" value="UniProtKB-ARBA"/>
</dbReference>
<dbReference type="InterPro" id="IPR013783">
    <property type="entry name" value="Ig-like_fold"/>
</dbReference>
<dbReference type="Proteomes" id="UP000325315">
    <property type="component" value="Unassembled WGS sequence"/>
</dbReference>
<reference evidence="8" key="1">
    <citation type="journal article" date="2019" name="Plant Biotechnol. J.">
        <title>Genome sequencing of the Australian wild diploid species Gossypium australe highlights disease resistance and delayed gland morphogenesis.</title>
        <authorList>
            <person name="Cai Y."/>
            <person name="Cai X."/>
            <person name="Wang Q."/>
            <person name="Wang P."/>
            <person name="Zhang Y."/>
            <person name="Cai C."/>
            <person name="Xu Y."/>
            <person name="Wang K."/>
            <person name="Zhou Z."/>
            <person name="Wang C."/>
            <person name="Geng S."/>
            <person name="Li B."/>
            <person name="Dong Q."/>
            <person name="Hou Y."/>
            <person name="Wang H."/>
            <person name="Ai P."/>
            <person name="Liu Z."/>
            <person name="Yi F."/>
            <person name="Sun M."/>
            <person name="An G."/>
            <person name="Cheng J."/>
            <person name="Zhang Y."/>
            <person name="Shi Q."/>
            <person name="Xie Y."/>
            <person name="Shi X."/>
            <person name="Chang Y."/>
            <person name="Huang F."/>
            <person name="Chen Y."/>
            <person name="Hong S."/>
            <person name="Mi L."/>
            <person name="Sun Q."/>
            <person name="Zhang L."/>
            <person name="Zhou B."/>
            <person name="Peng R."/>
            <person name="Zhang X."/>
            <person name="Liu F."/>
        </authorList>
    </citation>
    <scope>NUCLEOTIDE SEQUENCE [LARGE SCALE GENOMIC DNA]</scope>
    <source>
        <strain evidence="8">cv. PA1801</strain>
    </source>
</reference>
<evidence type="ECO:0000256" key="4">
    <source>
        <dbReference type="ARBA" id="ARBA00022640"/>
    </source>
</evidence>
<dbReference type="InterPro" id="IPR017853">
    <property type="entry name" value="GH"/>
</dbReference>
<dbReference type="AlphaFoldDB" id="A0A5B6UAT4"/>
<feature type="domain" description="Glycosyl hydrolase family 13 catalytic" evidence="6">
    <location>
        <begin position="236"/>
        <end position="756"/>
    </location>
</feature>
<evidence type="ECO:0000256" key="3">
    <source>
        <dbReference type="ARBA" id="ARBA00022528"/>
    </source>
</evidence>
<dbReference type="PROSITE" id="PS50890">
    <property type="entry name" value="PUA"/>
    <property type="match status" value="1"/>
</dbReference>
<evidence type="ECO:0000256" key="5">
    <source>
        <dbReference type="ARBA" id="ARBA00022946"/>
    </source>
</evidence>
<proteinExistence type="inferred from homology"/>
<keyword evidence="3" id="KW-0150">Chloroplast</keyword>
<dbReference type="SUPFAM" id="SSF51011">
    <property type="entry name" value="Glycosyl hydrolase domain"/>
    <property type="match status" value="1"/>
</dbReference>
<dbReference type="CDD" id="cd11326">
    <property type="entry name" value="AmyAc_Glg_debranch"/>
    <property type="match status" value="1"/>
</dbReference>
<dbReference type="Gene3D" id="2.60.40.10">
    <property type="entry name" value="Immunoglobulins"/>
    <property type="match status" value="1"/>
</dbReference>
<dbReference type="InterPro" id="IPR013780">
    <property type="entry name" value="Glyco_hydro_b"/>
</dbReference>
<dbReference type="SUPFAM" id="SSF51445">
    <property type="entry name" value="(Trans)glycosidases"/>
    <property type="match status" value="1"/>
</dbReference>
<dbReference type="InterPro" id="IPR006047">
    <property type="entry name" value="GH13_cat_dom"/>
</dbReference>
<protein>
    <submittedName>
        <fullName evidence="7">Isoamylase 3, chloroplastic isoform X1</fullName>
    </submittedName>
</protein>